<feature type="transmembrane region" description="Helical" evidence="1">
    <location>
        <begin position="7"/>
        <end position="28"/>
    </location>
</feature>
<protein>
    <submittedName>
        <fullName evidence="2">CcmD family protein</fullName>
    </submittedName>
</protein>
<organism evidence="2 3">
    <name type="scientific">Marinoscillum luteum</name>
    <dbReference type="NCBI Taxonomy" id="861051"/>
    <lineage>
        <taxon>Bacteria</taxon>
        <taxon>Pseudomonadati</taxon>
        <taxon>Bacteroidota</taxon>
        <taxon>Cytophagia</taxon>
        <taxon>Cytophagales</taxon>
        <taxon>Reichenbachiellaceae</taxon>
        <taxon>Marinoscillum</taxon>
    </lineage>
</organism>
<evidence type="ECO:0000313" key="2">
    <source>
        <dbReference type="EMBL" id="MFH6985199.1"/>
    </source>
</evidence>
<proteinExistence type="predicted"/>
<evidence type="ECO:0000313" key="3">
    <source>
        <dbReference type="Proteomes" id="UP001610063"/>
    </source>
</evidence>
<comment type="caution">
    <text evidence="2">The sequence shown here is derived from an EMBL/GenBank/DDBJ whole genome shotgun (WGS) entry which is preliminary data.</text>
</comment>
<reference evidence="2 3" key="1">
    <citation type="journal article" date="2013" name="Int. J. Syst. Evol. Microbiol.">
        <title>Marinoscillum luteum sp. nov., isolated from marine sediment.</title>
        <authorList>
            <person name="Cha I.T."/>
            <person name="Park S.J."/>
            <person name="Kim S.J."/>
            <person name="Kim J.G."/>
            <person name="Jung M.Y."/>
            <person name="Shin K.S."/>
            <person name="Kwon K.K."/>
            <person name="Yang S.H."/>
            <person name="Seo Y.S."/>
            <person name="Rhee S.K."/>
        </authorList>
    </citation>
    <scope>NUCLEOTIDE SEQUENCE [LARGE SCALE GENOMIC DNA]</scope>
    <source>
        <strain evidence="2 3">KCTC 23939</strain>
    </source>
</reference>
<keyword evidence="1" id="KW-0472">Membrane</keyword>
<dbReference type="RefSeq" id="WP_221413340.1">
    <property type="nucleotide sequence ID" value="NZ_JBIPKE010000019.1"/>
</dbReference>
<evidence type="ECO:0000256" key="1">
    <source>
        <dbReference type="SAM" id="Phobius"/>
    </source>
</evidence>
<keyword evidence="3" id="KW-1185">Reference proteome</keyword>
<keyword evidence="1" id="KW-1133">Transmembrane helix</keyword>
<dbReference type="Pfam" id="PF20077">
    <property type="entry name" value="CcmD_alt"/>
    <property type="match status" value="1"/>
</dbReference>
<accession>A0ABW7NCC9</accession>
<feature type="transmembrane region" description="Helical" evidence="1">
    <location>
        <begin position="34"/>
        <end position="53"/>
    </location>
</feature>
<gene>
    <name evidence="2" type="ORF">ACHKAR_17235</name>
</gene>
<keyword evidence="1" id="KW-0812">Transmembrane</keyword>
<dbReference type="EMBL" id="JBIPKE010000019">
    <property type="protein sequence ID" value="MFH6985199.1"/>
    <property type="molecule type" value="Genomic_DNA"/>
</dbReference>
<sequence>MYLLPNLLNSLGVVLSTILLQIPMADTFRSEGKIYVVLAVVLIILGGLFYYLLRIDRKLKKLEEDINKK</sequence>
<name>A0ABW7NCC9_9BACT</name>
<dbReference type="Proteomes" id="UP001610063">
    <property type="component" value="Unassembled WGS sequence"/>
</dbReference>